<feature type="domain" description="Gfo/Idh/MocA-like oxidoreductase N-terminal" evidence="3">
    <location>
        <begin position="14"/>
        <end position="130"/>
    </location>
</feature>
<dbReference type="EMBL" id="REFW01000001">
    <property type="protein sequence ID" value="RMB62430.1"/>
    <property type="molecule type" value="Genomic_DNA"/>
</dbReference>
<evidence type="ECO:0000256" key="1">
    <source>
        <dbReference type="ARBA" id="ARBA00010928"/>
    </source>
</evidence>
<dbReference type="Pfam" id="PF01408">
    <property type="entry name" value="GFO_IDH_MocA"/>
    <property type="match status" value="1"/>
</dbReference>
<accession>A0A3M0GCC7</accession>
<organism evidence="5 6">
    <name type="scientific">Tessaracoccus antarcticus</name>
    <dbReference type="NCBI Taxonomy" id="2479848"/>
    <lineage>
        <taxon>Bacteria</taxon>
        <taxon>Bacillati</taxon>
        <taxon>Actinomycetota</taxon>
        <taxon>Actinomycetes</taxon>
        <taxon>Propionibacteriales</taxon>
        <taxon>Propionibacteriaceae</taxon>
        <taxon>Tessaracoccus</taxon>
    </lineage>
</organism>
<dbReference type="Gene3D" id="3.40.50.720">
    <property type="entry name" value="NAD(P)-binding Rossmann-like Domain"/>
    <property type="match status" value="1"/>
</dbReference>
<dbReference type="InterPro" id="IPR000683">
    <property type="entry name" value="Gfo/Idh/MocA-like_OxRdtase_N"/>
</dbReference>
<evidence type="ECO:0000259" key="4">
    <source>
        <dbReference type="Pfam" id="PF22725"/>
    </source>
</evidence>
<evidence type="ECO:0000313" key="5">
    <source>
        <dbReference type="EMBL" id="RMB62430.1"/>
    </source>
</evidence>
<dbReference type="InterPro" id="IPR050984">
    <property type="entry name" value="Gfo/Idh/MocA_domain"/>
</dbReference>
<sequence length="334" mass="35886">MSRIPEPHEAPTLRWGILAPGGIAHTFADAVRKHTRQQVVAVGSRSAERAAAFADEFSVERRHDSYEALVADEDVDAIYVASPHSHHAEHALLAINAGKHVLIEKAFTQTADQARQVVAAARAAGVTCMEAMWTRFLPNIDVVRQMLEGGALGDLEMMQADHGQYFDFDPQFRLFNPDLAGGAMLDLGVYPVSFASFVMGTPGRVNAVGTRAATGVDRQVSMVLDGFARHPNAHAVLNTTLAAKTATTATIAGSRGRIDIPGDFYGPQRVTFTPLEGDAVQSPQPVIPGHEGLAYEAAHFAQLVADGEQESPLITLDETIAIVETMEKALQQMA</sequence>
<evidence type="ECO:0000256" key="2">
    <source>
        <dbReference type="ARBA" id="ARBA00023002"/>
    </source>
</evidence>
<gene>
    <name evidence="5" type="ORF">EAX62_03300</name>
</gene>
<dbReference type="InterPro" id="IPR036291">
    <property type="entry name" value="NAD(P)-bd_dom_sf"/>
</dbReference>
<dbReference type="OrthoDB" id="9815825at2"/>
<comment type="caution">
    <text evidence="5">The sequence shown here is derived from an EMBL/GenBank/DDBJ whole genome shotgun (WGS) entry which is preliminary data.</text>
</comment>
<comment type="similarity">
    <text evidence="1">Belongs to the Gfo/Idh/MocA family.</text>
</comment>
<dbReference type="Proteomes" id="UP000275256">
    <property type="component" value="Unassembled WGS sequence"/>
</dbReference>
<dbReference type="InterPro" id="IPR055170">
    <property type="entry name" value="GFO_IDH_MocA-like_dom"/>
</dbReference>
<name>A0A3M0GCC7_9ACTN</name>
<evidence type="ECO:0000313" key="6">
    <source>
        <dbReference type="Proteomes" id="UP000275256"/>
    </source>
</evidence>
<keyword evidence="2" id="KW-0560">Oxidoreductase</keyword>
<evidence type="ECO:0000259" key="3">
    <source>
        <dbReference type="Pfam" id="PF01408"/>
    </source>
</evidence>
<dbReference type="PANTHER" id="PTHR22604">
    <property type="entry name" value="OXIDOREDUCTASES"/>
    <property type="match status" value="1"/>
</dbReference>
<protein>
    <submittedName>
        <fullName evidence="5">Gfo/Idh/MocA family oxidoreductase</fullName>
    </submittedName>
</protein>
<dbReference type="SUPFAM" id="SSF51735">
    <property type="entry name" value="NAD(P)-binding Rossmann-fold domains"/>
    <property type="match status" value="1"/>
</dbReference>
<dbReference type="PANTHER" id="PTHR22604:SF105">
    <property type="entry name" value="TRANS-1,2-DIHYDROBENZENE-1,2-DIOL DEHYDROGENASE"/>
    <property type="match status" value="1"/>
</dbReference>
<proteinExistence type="inferred from homology"/>
<dbReference type="SUPFAM" id="SSF55347">
    <property type="entry name" value="Glyceraldehyde-3-phosphate dehydrogenase-like, C-terminal domain"/>
    <property type="match status" value="1"/>
</dbReference>
<dbReference type="GO" id="GO:0000166">
    <property type="term" value="F:nucleotide binding"/>
    <property type="evidence" value="ECO:0007669"/>
    <property type="project" value="InterPro"/>
</dbReference>
<dbReference type="Gene3D" id="3.30.360.10">
    <property type="entry name" value="Dihydrodipicolinate Reductase, domain 2"/>
    <property type="match status" value="1"/>
</dbReference>
<feature type="domain" description="GFO/IDH/MocA-like oxidoreductase" evidence="4">
    <location>
        <begin position="143"/>
        <end position="258"/>
    </location>
</feature>
<keyword evidence="6" id="KW-1185">Reference proteome</keyword>
<reference evidence="5 6" key="1">
    <citation type="submission" date="2018-10" db="EMBL/GenBank/DDBJ databases">
        <title>Tessaracoccus antarcticuss sp. nov., isolated from sediment.</title>
        <authorList>
            <person name="Zhou L.Y."/>
            <person name="Du Z.J."/>
        </authorList>
    </citation>
    <scope>NUCLEOTIDE SEQUENCE [LARGE SCALE GENOMIC DNA]</scope>
    <source>
        <strain evidence="5 6">JDX10</strain>
    </source>
</reference>
<dbReference type="Pfam" id="PF22725">
    <property type="entry name" value="GFO_IDH_MocA_C3"/>
    <property type="match status" value="1"/>
</dbReference>
<dbReference type="GO" id="GO:0016491">
    <property type="term" value="F:oxidoreductase activity"/>
    <property type="evidence" value="ECO:0007669"/>
    <property type="project" value="UniProtKB-KW"/>
</dbReference>
<dbReference type="AlphaFoldDB" id="A0A3M0GCC7"/>